<feature type="transmembrane region" description="Helical" evidence="1">
    <location>
        <begin position="211"/>
        <end position="234"/>
    </location>
</feature>
<evidence type="ECO:0000313" key="2">
    <source>
        <dbReference type="EMBL" id="SDE77310.1"/>
    </source>
</evidence>
<feature type="transmembrane region" description="Helical" evidence="1">
    <location>
        <begin position="132"/>
        <end position="152"/>
    </location>
</feature>
<protein>
    <recommendedName>
        <fullName evidence="4">Zinc metallopeptidase</fullName>
    </recommendedName>
</protein>
<dbReference type="EMBL" id="FNAI01000009">
    <property type="protein sequence ID" value="SDE77310.1"/>
    <property type="molecule type" value="Genomic_DNA"/>
</dbReference>
<dbReference type="Proteomes" id="UP000199072">
    <property type="component" value="Unassembled WGS sequence"/>
</dbReference>
<keyword evidence="1" id="KW-0472">Membrane</keyword>
<proteinExistence type="predicted"/>
<gene>
    <name evidence="2" type="ORF">SAMN05216464_109135</name>
</gene>
<accession>A0A1G7FN29</accession>
<evidence type="ECO:0000313" key="3">
    <source>
        <dbReference type="Proteomes" id="UP000199072"/>
    </source>
</evidence>
<dbReference type="RefSeq" id="WP_091151488.1">
    <property type="nucleotide sequence ID" value="NZ_FNAI01000009.1"/>
</dbReference>
<evidence type="ECO:0008006" key="4">
    <source>
        <dbReference type="Google" id="ProtNLM"/>
    </source>
</evidence>
<sequence length="242" mass="26983">MNHLSLIMAYVGYNSAWFLMIAVALVSFLVQWRFRSKFKHYSEIGLLSGLSGQEVAVKMLRDHGIYNVQVVSVDGQLADHYNPETRTVNLSQDVFYSRSIAAAAVAAHECGHAVQHAQAYAWLSFRSAMVPAINVASTITQWTLFLGIMLLFFTNNPVVLAVGVGALALVTFFSFITLPVEFDASRRALAWLNNNYSIMQTPAEHEQAKDALWWAAMTYVVAALSALATLVYYASFLFNRRN</sequence>
<dbReference type="Pfam" id="PF04298">
    <property type="entry name" value="Zn_peptidase_2"/>
    <property type="match status" value="1"/>
</dbReference>
<keyword evidence="3" id="KW-1185">Reference proteome</keyword>
<dbReference type="PANTHER" id="PTHR36434">
    <property type="entry name" value="MEMBRANE PROTEASE YUGP-RELATED"/>
    <property type="match status" value="1"/>
</dbReference>
<evidence type="ECO:0000256" key="1">
    <source>
        <dbReference type="SAM" id="Phobius"/>
    </source>
</evidence>
<keyword evidence="1" id="KW-0812">Transmembrane</keyword>
<dbReference type="OrthoDB" id="9784298at2"/>
<dbReference type="STRING" id="1391627.SAMN05216464_109135"/>
<feature type="transmembrane region" description="Helical" evidence="1">
    <location>
        <begin position="158"/>
        <end position="178"/>
    </location>
</feature>
<dbReference type="AlphaFoldDB" id="A0A1G7FN29"/>
<name>A0A1G7FN29_9SPHI</name>
<organism evidence="2 3">
    <name type="scientific">Mucilaginibacter pineti</name>
    <dbReference type="NCBI Taxonomy" id="1391627"/>
    <lineage>
        <taxon>Bacteria</taxon>
        <taxon>Pseudomonadati</taxon>
        <taxon>Bacteroidota</taxon>
        <taxon>Sphingobacteriia</taxon>
        <taxon>Sphingobacteriales</taxon>
        <taxon>Sphingobacteriaceae</taxon>
        <taxon>Mucilaginibacter</taxon>
    </lineage>
</organism>
<dbReference type="PANTHER" id="PTHR36434:SF1">
    <property type="entry name" value="MEMBRANE PROTEASE YUGP-RELATED"/>
    <property type="match status" value="1"/>
</dbReference>
<reference evidence="2 3" key="1">
    <citation type="submission" date="2016-10" db="EMBL/GenBank/DDBJ databases">
        <authorList>
            <person name="de Groot N.N."/>
        </authorList>
    </citation>
    <scope>NUCLEOTIDE SEQUENCE [LARGE SCALE GENOMIC DNA]</scope>
    <source>
        <strain evidence="2 3">47C3B</strain>
    </source>
</reference>
<feature type="transmembrane region" description="Helical" evidence="1">
    <location>
        <begin position="6"/>
        <end position="30"/>
    </location>
</feature>
<keyword evidence="1" id="KW-1133">Transmembrane helix</keyword>
<dbReference type="InterPro" id="IPR007395">
    <property type="entry name" value="Zn_peptidase_2"/>
</dbReference>